<dbReference type="OrthoDB" id="2744848at2759"/>
<gene>
    <name evidence="1" type="ORF">TRAPUB_4684</name>
</gene>
<dbReference type="AlphaFoldDB" id="A0A1M2VAD8"/>
<sequence length="267" mass="29146">MNQLPLEKKVDIEDARLLHFAEAPWLQAACAPGSLLVFDAWLLDVAQWSTVTWSTAPIDVSLDEDTDSQGPTLYQVAIVTELGRSEARWVDPPELKSAHHPCYWIDGETQWQRYAGVSGARVACLPGVPVIFLRRPDIQQLFGLGDVLEYLENTRAIQCASGRDHVAVPVTHTTRAPDAEPLQAGPSNVKAEPAERAGAIATSAVTRGYNAPAGQASPSTWTARSKVEPCVRGVQGQGKIDKGKTRDMGIDWRQDVQRAGFRVVVEN</sequence>
<proteinExistence type="predicted"/>
<feature type="non-terminal residue" evidence="1">
    <location>
        <position position="267"/>
    </location>
</feature>
<reference evidence="1 2" key="1">
    <citation type="submission" date="2016-10" db="EMBL/GenBank/DDBJ databases">
        <title>Genome sequence of the basidiomycete white-rot fungus Trametes pubescens.</title>
        <authorList>
            <person name="Makela M.R."/>
            <person name="Granchi Z."/>
            <person name="Peng M."/>
            <person name="De Vries R.P."/>
            <person name="Grigoriev I."/>
            <person name="Riley R."/>
            <person name="Hilden K."/>
        </authorList>
    </citation>
    <scope>NUCLEOTIDE SEQUENCE [LARGE SCALE GENOMIC DNA]</scope>
    <source>
        <strain evidence="1 2">FBCC735</strain>
    </source>
</reference>
<protein>
    <submittedName>
        <fullName evidence="1">Uncharacterized protein</fullName>
    </submittedName>
</protein>
<keyword evidence="2" id="KW-1185">Reference proteome</keyword>
<dbReference type="Proteomes" id="UP000184267">
    <property type="component" value="Unassembled WGS sequence"/>
</dbReference>
<evidence type="ECO:0000313" key="1">
    <source>
        <dbReference type="EMBL" id="OJT04601.1"/>
    </source>
</evidence>
<organism evidence="1 2">
    <name type="scientific">Trametes pubescens</name>
    <name type="common">White-rot fungus</name>
    <dbReference type="NCBI Taxonomy" id="154538"/>
    <lineage>
        <taxon>Eukaryota</taxon>
        <taxon>Fungi</taxon>
        <taxon>Dikarya</taxon>
        <taxon>Basidiomycota</taxon>
        <taxon>Agaricomycotina</taxon>
        <taxon>Agaricomycetes</taxon>
        <taxon>Polyporales</taxon>
        <taxon>Polyporaceae</taxon>
        <taxon>Trametes</taxon>
    </lineage>
</organism>
<accession>A0A1M2VAD8</accession>
<name>A0A1M2VAD8_TRAPU</name>
<comment type="caution">
    <text evidence="1">The sequence shown here is derived from an EMBL/GenBank/DDBJ whole genome shotgun (WGS) entry which is preliminary data.</text>
</comment>
<evidence type="ECO:0000313" key="2">
    <source>
        <dbReference type="Proteomes" id="UP000184267"/>
    </source>
</evidence>
<dbReference type="EMBL" id="MNAD01001530">
    <property type="protein sequence ID" value="OJT04601.1"/>
    <property type="molecule type" value="Genomic_DNA"/>
</dbReference>